<dbReference type="Proteomes" id="UP001156666">
    <property type="component" value="Unassembled WGS sequence"/>
</dbReference>
<dbReference type="InterPro" id="IPR008929">
    <property type="entry name" value="Chondroitin_lyas"/>
</dbReference>
<proteinExistence type="predicted"/>
<protein>
    <submittedName>
        <fullName evidence="1">Uncharacterized protein</fullName>
    </submittedName>
</protein>
<dbReference type="RefSeq" id="WP_235294904.1">
    <property type="nucleotide sequence ID" value="NZ_BSOH01000030.1"/>
</dbReference>
<dbReference type="SUPFAM" id="SSF48230">
    <property type="entry name" value="Chondroitin AC/alginate lyase"/>
    <property type="match status" value="1"/>
</dbReference>
<organism evidence="1 2">
    <name type="scientific">Portibacter lacus</name>
    <dbReference type="NCBI Taxonomy" id="1099794"/>
    <lineage>
        <taxon>Bacteria</taxon>
        <taxon>Pseudomonadati</taxon>
        <taxon>Bacteroidota</taxon>
        <taxon>Saprospiria</taxon>
        <taxon>Saprospirales</taxon>
        <taxon>Haliscomenobacteraceae</taxon>
        <taxon>Portibacter</taxon>
    </lineage>
</organism>
<dbReference type="AlphaFoldDB" id="A0AA37WHM1"/>
<keyword evidence="2" id="KW-1185">Reference proteome</keyword>
<dbReference type="EMBL" id="BSOH01000030">
    <property type="protein sequence ID" value="GLR19604.1"/>
    <property type="molecule type" value="Genomic_DNA"/>
</dbReference>
<evidence type="ECO:0000313" key="1">
    <source>
        <dbReference type="EMBL" id="GLR19604.1"/>
    </source>
</evidence>
<reference evidence="1" key="1">
    <citation type="journal article" date="2014" name="Int. J. Syst. Evol. Microbiol.">
        <title>Complete genome sequence of Corynebacterium casei LMG S-19264T (=DSM 44701T), isolated from a smear-ripened cheese.</title>
        <authorList>
            <consortium name="US DOE Joint Genome Institute (JGI-PGF)"/>
            <person name="Walter F."/>
            <person name="Albersmeier A."/>
            <person name="Kalinowski J."/>
            <person name="Ruckert C."/>
        </authorList>
    </citation>
    <scope>NUCLEOTIDE SEQUENCE</scope>
    <source>
        <strain evidence="1">NBRC 108769</strain>
    </source>
</reference>
<gene>
    <name evidence="1" type="ORF">GCM10007940_42200</name>
</gene>
<reference evidence="1" key="2">
    <citation type="submission" date="2023-01" db="EMBL/GenBank/DDBJ databases">
        <title>Draft genome sequence of Portibacter lacus strain NBRC 108769.</title>
        <authorList>
            <person name="Sun Q."/>
            <person name="Mori K."/>
        </authorList>
    </citation>
    <scope>NUCLEOTIDE SEQUENCE</scope>
    <source>
        <strain evidence="1">NBRC 108769</strain>
    </source>
</reference>
<dbReference type="Gene3D" id="1.50.10.100">
    <property type="entry name" value="Chondroitin AC/alginate lyase"/>
    <property type="match status" value="1"/>
</dbReference>
<name>A0AA37WHM1_9BACT</name>
<sequence length="598" mass="67839">MDRNEFLKTTALGLASTFIPLQFYSMDKNNERETDEVFMAKLLEANEKYVANYLQSMDNPMAWQYYRRLSGGVAALSAGYCHPKSSNFRSPKVMEALDQIISRLNELQYPNGTLDSGGNRKSPPDTAFLLESLCPAYHILSSNEDFTELADVKKKLETFLLKAGEGLRTGGVHTPNHRWVISSVLAQLYAIFGDQKYLDRIDEWLAEGIYMNEDGQYPERSRNYSVVENSAFIHLGEILNRPELFENVSKNIDSTFYYMEADGELVALDSRRQDKYAPISITRFYRIYRFMAIHENSGFFAAIARKIEDLRDFNRIVLSSALPHFMANQMLSQEMPKSAKLPEDYTKHLKASNLVRIKRGDITASIFGGTDKPLTVASGRSTNPTFFTFRKGEAVLEYARLSSSFFSMGYFRSDGLRIEGNDYLLSEKKEAYYYHPLPASKRNKAGDYELTESLDGRFWSKMSFDERPKDTLEFNSEIKVTEDDGAFSIDLDITGEENVEVTLELCFRAGGVLEGVSKGYSDDDETDENEIDYFLNEGYATYSSGGDTIKVGPGKSEHMRVSRIDGEVYSTHFGSIKGKGMHLYITGLVPFKHTITIE</sequence>
<evidence type="ECO:0000313" key="2">
    <source>
        <dbReference type="Proteomes" id="UP001156666"/>
    </source>
</evidence>
<comment type="caution">
    <text evidence="1">The sequence shown here is derived from an EMBL/GenBank/DDBJ whole genome shotgun (WGS) entry which is preliminary data.</text>
</comment>
<accession>A0AA37WHM1</accession>